<sequence length="69" mass="7423">MSISSSLASSSSKRQRRAAASLLISRVIFCLRRASCRALEHGIAVLVCAKKILTCCCHTKKGVVKAGCW</sequence>
<dbReference type="Proteomes" id="UP000488956">
    <property type="component" value="Unassembled WGS sequence"/>
</dbReference>
<accession>A0A6G0N5X2</accession>
<protein>
    <submittedName>
        <fullName evidence="2">Uncharacterized protein</fullName>
    </submittedName>
</protein>
<gene>
    <name evidence="2" type="ORF">PF004_g20490</name>
    <name evidence="1" type="ORF">PF010_g20970</name>
</gene>
<dbReference type="EMBL" id="QXGC01001835">
    <property type="protein sequence ID" value="KAE9195212.1"/>
    <property type="molecule type" value="Genomic_DNA"/>
</dbReference>
<evidence type="ECO:0000313" key="3">
    <source>
        <dbReference type="Proteomes" id="UP000476176"/>
    </source>
</evidence>
<dbReference type="EMBL" id="QXFX01001835">
    <property type="protein sequence ID" value="KAE9084091.1"/>
    <property type="molecule type" value="Genomic_DNA"/>
</dbReference>
<reference evidence="3 4" key="1">
    <citation type="submission" date="2018-09" db="EMBL/GenBank/DDBJ databases">
        <title>Genomic investigation of the strawberry pathogen Phytophthora fragariae indicates pathogenicity is determined by transcriptional variation in three key races.</title>
        <authorList>
            <person name="Adams T.M."/>
            <person name="Armitage A.D."/>
            <person name="Sobczyk M.K."/>
            <person name="Bates H.J."/>
            <person name="Dunwell J.M."/>
            <person name="Nellist C.F."/>
            <person name="Harrison R.J."/>
        </authorList>
    </citation>
    <scope>NUCLEOTIDE SEQUENCE [LARGE SCALE GENOMIC DNA]</scope>
    <source>
        <strain evidence="2 3">BC-23</strain>
        <strain evidence="1 4">ONT-3</strain>
    </source>
</reference>
<comment type="caution">
    <text evidence="2">The sequence shown here is derived from an EMBL/GenBank/DDBJ whole genome shotgun (WGS) entry which is preliminary data.</text>
</comment>
<evidence type="ECO:0000313" key="4">
    <source>
        <dbReference type="Proteomes" id="UP000488956"/>
    </source>
</evidence>
<name>A0A6G0N5X2_9STRA</name>
<dbReference type="Proteomes" id="UP000476176">
    <property type="component" value="Unassembled WGS sequence"/>
</dbReference>
<dbReference type="AlphaFoldDB" id="A0A6G0N5X2"/>
<evidence type="ECO:0000313" key="1">
    <source>
        <dbReference type="EMBL" id="KAE9084091.1"/>
    </source>
</evidence>
<organism evidence="2 3">
    <name type="scientific">Phytophthora fragariae</name>
    <dbReference type="NCBI Taxonomy" id="53985"/>
    <lineage>
        <taxon>Eukaryota</taxon>
        <taxon>Sar</taxon>
        <taxon>Stramenopiles</taxon>
        <taxon>Oomycota</taxon>
        <taxon>Peronosporomycetes</taxon>
        <taxon>Peronosporales</taxon>
        <taxon>Peronosporaceae</taxon>
        <taxon>Phytophthora</taxon>
    </lineage>
</organism>
<proteinExistence type="predicted"/>
<evidence type="ECO:0000313" key="2">
    <source>
        <dbReference type="EMBL" id="KAE9195212.1"/>
    </source>
</evidence>